<gene>
    <name evidence="2" type="ORF">MM415B00892_0028</name>
</gene>
<evidence type="ECO:0000313" key="2">
    <source>
        <dbReference type="EMBL" id="QJA61802.1"/>
    </source>
</evidence>
<dbReference type="EMBL" id="MT141453">
    <property type="protein sequence ID" value="QJA61802.1"/>
    <property type="molecule type" value="Genomic_DNA"/>
</dbReference>
<accession>A0A6M3IYV0</accession>
<sequence length="183" mass="20015">MREEPTDHVLMGFKTVSDGWHIAKFQSGIDYLPAGKDKEGLWQDDKGNKALKLPCLVDNADDPDHEGQINIVINCGSGQKSMAGILLCVGLWDAVQKRYPGKDVTVFDAPVIEGIKVKLPGTSCMIKTEVDKNNNARPREIVSFAKYKEIEAEEKAKAAGKGKAGKKLAEATESTPEADTKEW</sequence>
<protein>
    <submittedName>
        <fullName evidence="2">Uncharacterized protein</fullName>
    </submittedName>
</protein>
<evidence type="ECO:0000256" key="1">
    <source>
        <dbReference type="SAM" id="MobiDB-lite"/>
    </source>
</evidence>
<reference evidence="2" key="1">
    <citation type="submission" date="2020-03" db="EMBL/GenBank/DDBJ databases">
        <title>The deep terrestrial virosphere.</title>
        <authorList>
            <person name="Holmfeldt K."/>
            <person name="Nilsson E."/>
            <person name="Simone D."/>
            <person name="Lopez-Fernandez M."/>
            <person name="Wu X."/>
            <person name="de Brujin I."/>
            <person name="Lundin D."/>
            <person name="Andersson A."/>
            <person name="Bertilsson S."/>
            <person name="Dopson M."/>
        </authorList>
    </citation>
    <scope>NUCLEOTIDE SEQUENCE</scope>
    <source>
        <strain evidence="2">MM415B00892</strain>
    </source>
</reference>
<dbReference type="AlphaFoldDB" id="A0A6M3IYV0"/>
<proteinExistence type="predicted"/>
<feature type="region of interest" description="Disordered" evidence="1">
    <location>
        <begin position="155"/>
        <end position="183"/>
    </location>
</feature>
<organism evidence="2">
    <name type="scientific">viral metagenome</name>
    <dbReference type="NCBI Taxonomy" id="1070528"/>
    <lineage>
        <taxon>unclassified sequences</taxon>
        <taxon>metagenomes</taxon>
        <taxon>organismal metagenomes</taxon>
    </lineage>
</organism>
<name>A0A6M3IYV0_9ZZZZ</name>